<name>A0ABD5YNJ9_9EURY</name>
<dbReference type="RefSeq" id="WP_264555868.1">
    <property type="nucleotide sequence ID" value="NZ_CP109979.1"/>
</dbReference>
<dbReference type="EMBL" id="JBHTAX010000001">
    <property type="protein sequence ID" value="MFC7190908.1"/>
    <property type="molecule type" value="Genomic_DNA"/>
</dbReference>
<dbReference type="GeneID" id="76200577"/>
<sequence>MAVRDLLRRRIVALLLDRVSSIDEEELAIQLAALEEEKSLIDVTKESAQSIRAELLHVHLPALEDTGLIEWDREAKTVTTTDHPVLDDPKFRQIIETEATEWDGILANLANQRRRIALSVLKNREEPMARADLAGRIIQHEMDEEITPDLEAVADLCIALHHIHLPKLEKAGLITYDIETETATYEGYSELDDEWLDFRLNETPRAILPSAHQSENIWSIEGRDNVIARGQSLFEQADDELFLMFTTDGLLEEGCIRRLNDAVDRDVDIYLGSQTPEVRDLVREHVPDAVIWEPQMDWLNLPPKYEKVGRLVYADRNAVMLATLGEEDGEGFHDETAITGAGENNALVILLRDLLGSRLDHLDAQSEDFRSQIPL</sequence>
<comment type="caution">
    <text evidence="2">The sequence shown here is derived from an EMBL/GenBank/DDBJ whole genome shotgun (WGS) entry which is preliminary data.</text>
</comment>
<gene>
    <name evidence="2" type="ORF">ACFQL7_14440</name>
</gene>
<proteinExistence type="predicted"/>
<organism evidence="2 3">
    <name type="scientific">Halocatena marina</name>
    <dbReference type="NCBI Taxonomy" id="2934937"/>
    <lineage>
        <taxon>Archaea</taxon>
        <taxon>Methanobacteriati</taxon>
        <taxon>Methanobacteriota</taxon>
        <taxon>Stenosarchaea group</taxon>
        <taxon>Halobacteria</taxon>
        <taxon>Halobacteriales</taxon>
        <taxon>Natronomonadaceae</taxon>
        <taxon>Halocatena</taxon>
    </lineage>
</organism>
<dbReference type="InterPro" id="IPR055768">
    <property type="entry name" value="DUF7344"/>
</dbReference>
<evidence type="ECO:0000313" key="2">
    <source>
        <dbReference type="EMBL" id="MFC7190908.1"/>
    </source>
</evidence>
<evidence type="ECO:0000313" key="3">
    <source>
        <dbReference type="Proteomes" id="UP001596417"/>
    </source>
</evidence>
<feature type="domain" description="DUF7344" evidence="1">
    <location>
        <begin position="109"/>
        <end position="182"/>
    </location>
</feature>
<dbReference type="Proteomes" id="UP001596417">
    <property type="component" value="Unassembled WGS sequence"/>
</dbReference>
<dbReference type="Pfam" id="PF24035">
    <property type="entry name" value="DUF7344"/>
    <property type="match status" value="2"/>
</dbReference>
<protein>
    <recommendedName>
        <fullName evidence="1">DUF7344 domain-containing protein</fullName>
    </recommendedName>
</protein>
<keyword evidence="3" id="KW-1185">Reference proteome</keyword>
<evidence type="ECO:0000259" key="1">
    <source>
        <dbReference type="Pfam" id="PF24035"/>
    </source>
</evidence>
<reference evidence="2 3" key="1">
    <citation type="journal article" date="2019" name="Int. J. Syst. Evol. Microbiol.">
        <title>The Global Catalogue of Microorganisms (GCM) 10K type strain sequencing project: providing services to taxonomists for standard genome sequencing and annotation.</title>
        <authorList>
            <consortium name="The Broad Institute Genomics Platform"/>
            <consortium name="The Broad Institute Genome Sequencing Center for Infectious Disease"/>
            <person name="Wu L."/>
            <person name="Ma J."/>
        </authorList>
    </citation>
    <scope>NUCLEOTIDE SEQUENCE [LARGE SCALE GENOMIC DNA]</scope>
    <source>
        <strain evidence="2 3">RDMS1</strain>
    </source>
</reference>
<dbReference type="AlphaFoldDB" id="A0ABD5YNJ9"/>
<feature type="domain" description="DUF7344" evidence="1">
    <location>
        <begin position="8"/>
        <end position="79"/>
    </location>
</feature>
<accession>A0ABD5YNJ9</accession>